<dbReference type="Proteomes" id="UP000309128">
    <property type="component" value="Unassembled WGS sequence"/>
</dbReference>
<gene>
    <name evidence="1" type="ORF">ETD86_29600</name>
</gene>
<evidence type="ECO:0000313" key="2">
    <source>
        <dbReference type="Proteomes" id="UP000309128"/>
    </source>
</evidence>
<keyword evidence="2" id="KW-1185">Reference proteome</keyword>
<dbReference type="RefSeq" id="WP_138669550.1">
    <property type="nucleotide sequence ID" value="NZ_VCKY01000114.1"/>
</dbReference>
<proteinExistence type="predicted"/>
<accession>A0A5S4FA08</accession>
<comment type="caution">
    <text evidence="1">The sequence shown here is derived from an EMBL/GenBank/DDBJ whole genome shotgun (WGS) entry which is preliminary data.</text>
</comment>
<organism evidence="1 2">
    <name type="scientific">Nonomuraea turkmeniaca</name>
    <dbReference type="NCBI Taxonomy" id="103838"/>
    <lineage>
        <taxon>Bacteria</taxon>
        <taxon>Bacillati</taxon>
        <taxon>Actinomycetota</taxon>
        <taxon>Actinomycetes</taxon>
        <taxon>Streptosporangiales</taxon>
        <taxon>Streptosporangiaceae</taxon>
        <taxon>Nonomuraea</taxon>
    </lineage>
</organism>
<sequence length="175" mass="19351">MTEPDLNPAAHGAVLVDSATGKQIRPWETINDTAGRPCVIQRIVSRPDGDFVLISFPGHAGTHLVSPEELGVRVAMTTIEGLHHFDIPIDGQHHTINLSGKPIDVTVNEDRTIMHVVAATDALDPERDRTFKVYSFHPSMLGRMEELPAGEVPRGDTGFRPDRWVFGLYELVRGR</sequence>
<protein>
    <submittedName>
        <fullName evidence="1">Uncharacterized protein</fullName>
    </submittedName>
</protein>
<reference evidence="1 2" key="1">
    <citation type="submission" date="2019-05" db="EMBL/GenBank/DDBJ databases">
        <title>Draft genome sequence of Nonomuraea turkmeniaca DSM 43926.</title>
        <authorList>
            <person name="Saricaoglu S."/>
            <person name="Isik K."/>
        </authorList>
    </citation>
    <scope>NUCLEOTIDE SEQUENCE [LARGE SCALE GENOMIC DNA]</scope>
    <source>
        <strain evidence="1 2">DSM 43926</strain>
    </source>
</reference>
<dbReference type="EMBL" id="VCKY01000114">
    <property type="protein sequence ID" value="TMR14103.1"/>
    <property type="molecule type" value="Genomic_DNA"/>
</dbReference>
<name>A0A5S4FA08_9ACTN</name>
<dbReference type="AlphaFoldDB" id="A0A5S4FA08"/>
<evidence type="ECO:0000313" key="1">
    <source>
        <dbReference type="EMBL" id="TMR14103.1"/>
    </source>
</evidence>